<dbReference type="EC" id="3.1.3.89" evidence="5"/>
<dbReference type="PANTHER" id="PTHR11845">
    <property type="entry name" value="5'-DEOXYNUCLEOTIDASE HDDC2"/>
    <property type="match status" value="1"/>
</dbReference>
<dbReference type="SUPFAM" id="SSF109604">
    <property type="entry name" value="HD-domain/PDEase-like"/>
    <property type="match status" value="1"/>
</dbReference>
<comment type="cofactor">
    <cofactor evidence="3">
        <name>Co(2+)</name>
        <dbReference type="ChEBI" id="CHEBI:48828"/>
    </cofactor>
</comment>
<dbReference type="EMBL" id="LCBL01000001">
    <property type="protein sequence ID" value="KKS09779.1"/>
    <property type="molecule type" value="Genomic_DNA"/>
</dbReference>
<dbReference type="Proteomes" id="UP000033869">
    <property type="component" value="Unassembled WGS sequence"/>
</dbReference>
<feature type="domain" description="HD/PDEase" evidence="8">
    <location>
        <begin position="30"/>
        <end position="151"/>
    </location>
</feature>
<dbReference type="Pfam" id="PF13023">
    <property type="entry name" value="HD_3"/>
    <property type="match status" value="1"/>
</dbReference>
<evidence type="ECO:0000256" key="7">
    <source>
        <dbReference type="ARBA" id="ARBA00022801"/>
    </source>
</evidence>
<dbReference type="InterPro" id="IPR006674">
    <property type="entry name" value="HD_domain"/>
</dbReference>
<name>A0A0G0W9U7_UNCC2</name>
<dbReference type="PANTHER" id="PTHR11845:SF13">
    <property type="entry name" value="5'-DEOXYNUCLEOTIDASE HDDC2"/>
    <property type="match status" value="1"/>
</dbReference>
<evidence type="ECO:0000256" key="5">
    <source>
        <dbReference type="ARBA" id="ARBA00012964"/>
    </source>
</evidence>
<comment type="catalytic activity">
    <reaction evidence="1">
        <text>a 2'-deoxyribonucleoside 5'-phosphate + H2O = a 2'-deoxyribonucleoside + phosphate</text>
        <dbReference type="Rhea" id="RHEA:36167"/>
        <dbReference type="ChEBI" id="CHEBI:15377"/>
        <dbReference type="ChEBI" id="CHEBI:18274"/>
        <dbReference type="ChEBI" id="CHEBI:43474"/>
        <dbReference type="ChEBI" id="CHEBI:65317"/>
        <dbReference type="EC" id="3.1.3.89"/>
    </reaction>
</comment>
<reference evidence="9 10" key="1">
    <citation type="journal article" date="2015" name="Nature">
        <title>rRNA introns, odd ribosomes, and small enigmatic genomes across a large radiation of phyla.</title>
        <authorList>
            <person name="Brown C.T."/>
            <person name="Hug L.A."/>
            <person name="Thomas B.C."/>
            <person name="Sharon I."/>
            <person name="Castelle C.J."/>
            <person name="Singh A."/>
            <person name="Wilkins M.J."/>
            <person name="Williams K.H."/>
            <person name="Banfield J.F."/>
        </authorList>
    </citation>
    <scope>NUCLEOTIDE SEQUENCE [LARGE SCALE GENOMIC DNA]</scope>
</reference>
<sequence>MDETQRIIDFIHYAEKLKTELRKAFKSDESRESVAEHTWRVSLMLLLIVPKLKIEVDFLKILKMAIIHDLAEIEAKDVPVLESINNHERLSIKEEQELAAMNNIRAMPGADGQEIYDLWSEYEEQKTNEARALKAIDRLEGQFQFLSENVTTFTEQDQEAIKKLLEETTKLSKIDPFITRLDELTMEDRQNRIKF</sequence>
<dbReference type="InterPro" id="IPR003607">
    <property type="entry name" value="HD/PDEase_dom"/>
</dbReference>
<gene>
    <name evidence="9" type="ORF">UU65_C0001G0184</name>
</gene>
<dbReference type="InterPro" id="IPR039356">
    <property type="entry name" value="YfbR/HDDC2"/>
</dbReference>
<evidence type="ECO:0000256" key="4">
    <source>
        <dbReference type="ARBA" id="ARBA00011738"/>
    </source>
</evidence>
<organism evidence="9 10">
    <name type="scientific">candidate division CPR2 bacterium GW2011_GWC1_41_48</name>
    <dbReference type="NCBI Taxonomy" id="1618344"/>
    <lineage>
        <taxon>Bacteria</taxon>
        <taxon>Bacteria division CPR2</taxon>
    </lineage>
</organism>
<dbReference type="SMART" id="SM00471">
    <property type="entry name" value="HDc"/>
    <property type="match status" value="1"/>
</dbReference>
<evidence type="ECO:0000256" key="1">
    <source>
        <dbReference type="ARBA" id="ARBA00001638"/>
    </source>
</evidence>
<evidence type="ECO:0000256" key="2">
    <source>
        <dbReference type="ARBA" id="ARBA00001936"/>
    </source>
</evidence>
<dbReference type="GO" id="GO:0046872">
    <property type="term" value="F:metal ion binding"/>
    <property type="evidence" value="ECO:0007669"/>
    <property type="project" value="UniProtKB-KW"/>
</dbReference>
<evidence type="ECO:0000259" key="8">
    <source>
        <dbReference type="SMART" id="SM00471"/>
    </source>
</evidence>
<evidence type="ECO:0000313" key="10">
    <source>
        <dbReference type="Proteomes" id="UP000033869"/>
    </source>
</evidence>
<keyword evidence="7 9" id="KW-0378">Hydrolase</keyword>
<comment type="caution">
    <text evidence="9">The sequence shown here is derived from an EMBL/GenBank/DDBJ whole genome shotgun (WGS) entry which is preliminary data.</text>
</comment>
<dbReference type="Gene3D" id="1.10.3210.10">
    <property type="entry name" value="Hypothetical protein af1432"/>
    <property type="match status" value="1"/>
</dbReference>
<dbReference type="AlphaFoldDB" id="A0A0G0W9U7"/>
<proteinExistence type="predicted"/>
<evidence type="ECO:0000256" key="3">
    <source>
        <dbReference type="ARBA" id="ARBA00001941"/>
    </source>
</evidence>
<accession>A0A0G0W9U7</accession>
<evidence type="ECO:0000256" key="6">
    <source>
        <dbReference type="ARBA" id="ARBA00022723"/>
    </source>
</evidence>
<protein>
    <recommendedName>
        <fullName evidence="5">5'-deoxynucleotidase</fullName>
        <ecNumber evidence="5">3.1.3.89</ecNumber>
    </recommendedName>
</protein>
<evidence type="ECO:0000313" key="9">
    <source>
        <dbReference type="EMBL" id="KKS09779.1"/>
    </source>
</evidence>
<comment type="subunit">
    <text evidence="4">Homodimer.</text>
</comment>
<dbReference type="GO" id="GO:0005737">
    <property type="term" value="C:cytoplasm"/>
    <property type="evidence" value="ECO:0007669"/>
    <property type="project" value="TreeGrafter"/>
</dbReference>
<comment type="cofactor">
    <cofactor evidence="2">
        <name>Mn(2+)</name>
        <dbReference type="ChEBI" id="CHEBI:29035"/>
    </cofactor>
</comment>
<keyword evidence="6" id="KW-0479">Metal-binding</keyword>
<dbReference type="GO" id="GO:0002953">
    <property type="term" value="F:5'-deoxynucleotidase activity"/>
    <property type="evidence" value="ECO:0007669"/>
    <property type="project" value="UniProtKB-EC"/>
</dbReference>